<dbReference type="EMBL" id="AQHW01000015">
    <property type="protein sequence ID" value="KKB55471.1"/>
    <property type="molecule type" value="Genomic_DNA"/>
</dbReference>
<comment type="subcellular location">
    <subcellularLocation>
        <location evidence="1">Cell outer membrane</location>
    </subcellularLocation>
</comment>
<gene>
    <name evidence="7" type="ORF">HMPREF1536_02940</name>
</gene>
<evidence type="ECO:0000256" key="5">
    <source>
        <dbReference type="SAM" id="SignalP"/>
    </source>
</evidence>
<dbReference type="AlphaFoldDB" id="A0A0F5JC64"/>
<dbReference type="STRING" id="1203610.HMPREF1536_02940"/>
<proteinExistence type="predicted"/>
<evidence type="ECO:0000256" key="4">
    <source>
        <dbReference type="SAM" id="MobiDB-lite"/>
    </source>
</evidence>
<dbReference type="InterPro" id="IPR036942">
    <property type="entry name" value="Beta-barrel_TonB_sf"/>
</dbReference>
<sequence>MKGILLLILLLSSGFTGMAQKPAETKPYSGHLADEQGNGVEYATIVLLQDDYQKAGGTTDSNGNFILEAKAGTYTVIVQCLGYDPIRKNRQLPVSGQDTLVLKASAYALKEVVVQARNMERKADRFVISVSPSAGKDGTELLSQAPGVWLAEDNISINGAQGTKVFVDDREIKLTGEDLLAYLRSLKSEDIKRIEIIPIAGAEYDASSRGGIIQISLRRRQNNGIQGNVTMGTALSSTFGRHLLAGTMNARIGKWTINAAASGTFTPKNDSKMTSERHYPDSNNRFSSLSELNTRSGYSTGRISTIYEIDTLNNIGAEIEYVGQKSKGGSRSQTQLTKDGFSINSFGDYMQREDYNTVAATANYLHKFDNKGSILKLIVDYANKKSTGKNDYHSRQRLNSGDKGGDKDSTYRSNADATYEIVTSDISMKKHIRRGMSFDAGLKYTHTFMDDNSQYEGLSEDQQWTVSPAYGYALKYKENILGVYAAFSAEINRWSLIAGLRGEYTRTSNESDRIKRDYFDLFPSLSATYAFNNLKTWMLVGQYARNIERPAFYTLNPNRLQTSDYSYNIGNPYLKPTYIHRFSTTLVYNYRYTLTVGASLHRNLIREFCKVDAIDPDVSYITYENHDVENHWFVAANIPVQPVSWLNLAANFVGVRQDIRITEKAAFAHHYLAFTNATATFTLPKDITLEGQYNGASRLYSGNSEVAPRHIVSLFARKKLAGNRFLITISVANIFNRYNDFTSHIEAYTAQSHFESGHLGRSFKATLTWNFNSGKKVKKSTIEREVNSERNRLNEK</sequence>
<dbReference type="GO" id="GO:0009279">
    <property type="term" value="C:cell outer membrane"/>
    <property type="evidence" value="ECO:0007669"/>
    <property type="project" value="UniProtKB-SubCell"/>
</dbReference>
<protein>
    <recommendedName>
        <fullName evidence="6">Outer membrane protein beta-barrel domain-containing protein</fullName>
    </recommendedName>
</protein>
<evidence type="ECO:0000256" key="1">
    <source>
        <dbReference type="ARBA" id="ARBA00004442"/>
    </source>
</evidence>
<dbReference type="InterPro" id="IPR041700">
    <property type="entry name" value="OMP_b-brl_3"/>
</dbReference>
<feature type="domain" description="Outer membrane protein beta-barrel" evidence="6">
    <location>
        <begin position="366"/>
        <end position="769"/>
    </location>
</feature>
<dbReference type="InterPro" id="IPR008969">
    <property type="entry name" value="CarboxyPept-like_regulatory"/>
</dbReference>
<dbReference type="Proteomes" id="UP000033035">
    <property type="component" value="Unassembled WGS sequence"/>
</dbReference>
<evidence type="ECO:0000313" key="7">
    <source>
        <dbReference type="EMBL" id="KKB55471.1"/>
    </source>
</evidence>
<dbReference type="Gene3D" id="2.40.170.20">
    <property type="entry name" value="TonB-dependent receptor, beta-barrel domain"/>
    <property type="match status" value="1"/>
</dbReference>
<feature type="signal peptide" evidence="5">
    <location>
        <begin position="1"/>
        <end position="19"/>
    </location>
</feature>
<dbReference type="Pfam" id="PF13715">
    <property type="entry name" value="CarbopepD_reg_2"/>
    <property type="match status" value="1"/>
</dbReference>
<name>A0A0F5JC64_9BACT</name>
<dbReference type="SUPFAM" id="SSF56935">
    <property type="entry name" value="Porins"/>
    <property type="match status" value="1"/>
</dbReference>
<feature type="region of interest" description="Disordered" evidence="4">
    <location>
        <begin position="267"/>
        <end position="287"/>
    </location>
</feature>
<comment type="caution">
    <text evidence="7">The sequence shown here is derived from an EMBL/GenBank/DDBJ whole genome shotgun (WGS) entry which is preliminary data.</text>
</comment>
<dbReference type="Pfam" id="PF14905">
    <property type="entry name" value="OMP_b-brl_3"/>
    <property type="match status" value="1"/>
</dbReference>
<dbReference type="PATRIC" id="fig|1203610.3.peg.3010"/>
<dbReference type="Gene3D" id="2.60.40.1120">
    <property type="entry name" value="Carboxypeptidase-like, regulatory domain"/>
    <property type="match status" value="1"/>
</dbReference>
<evidence type="ECO:0000313" key="8">
    <source>
        <dbReference type="Proteomes" id="UP000033035"/>
    </source>
</evidence>
<feature type="chain" id="PRO_5002490042" description="Outer membrane protein beta-barrel domain-containing protein" evidence="5">
    <location>
        <begin position="20"/>
        <end position="796"/>
    </location>
</feature>
<evidence type="ECO:0000256" key="3">
    <source>
        <dbReference type="ARBA" id="ARBA00023237"/>
    </source>
</evidence>
<keyword evidence="8" id="KW-1185">Reference proteome</keyword>
<keyword evidence="2" id="KW-0472">Membrane</keyword>
<dbReference type="RefSeq" id="WP_028728465.1">
    <property type="nucleotide sequence ID" value="NZ_AUAE01000031.1"/>
</dbReference>
<evidence type="ECO:0000259" key="6">
    <source>
        <dbReference type="Pfam" id="PF14905"/>
    </source>
</evidence>
<dbReference type="SUPFAM" id="SSF49464">
    <property type="entry name" value="Carboxypeptidase regulatory domain-like"/>
    <property type="match status" value="1"/>
</dbReference>
<evidence type="ECO:0000256" key="2">
    <source>
        <dbReference type="ARBA" id="ARBA00023136"/>
    </source>
</evidence>
<accession>A0A0F5JC64</accession>
<feature type="region of interest" description="Disordered" evidence="4">
    <location>
        <begin position="387"/>
        <end position="411"/>
    </location>
</feature>
<dbReference type="HOGENOM" id="CLU_017617_1_0_10"/>
<reference evidence="7 8" key="1">
    <citation type="submission" date="2013-04" db="EMBL/GenBank/DDBJ databases">
        <title>The Genome Sequence of Parabacteroides gordonii DSM 23371.</title>
        <authorList>
            <consortium name="The Broad Institute Genomics Platform"/>
            <person name="Earl A."/>
            <person name="Ward D."/>
            <person name="Feldgarden M."/>
            <person name="Gevers D."/>
            <person name="Martens E."/>
            <person name="Sakamoto M."/>
            <person name="Benno Y."/>
            <person name="Suzuki N."/>
            <person name="Matsunaga N."/>
            <person name="Koshihara K."/>
            <person name="Seki M."/>
            <person name="Komiya H."/>
            <person name="Walker B."/>
            <person name="Young S."/>
            <person name="Zeng Q."/>
            <person name="Gargeya S."/>
            <person name="Fitzgerald M."/>
            <person name="Haas B."/>
            <person name="Abouelleil A."/>
            <person name="Allen A.W."/>
            <person name="Alvarado L."/>
            <person name="Arachchi H.M."/>
            <person name="Berlin A.M."/>
            <person name="Chapman S.B."/>
            <person name="Gainer-Dewar J."/>
            <person name="Goldberg J."/>
            <person name="Griggs A."/>
            <person name="Gujja S."/>
            <person name="Hansen M."/>
            <person name="Howarth C."/>
            <person name="Imamovic A."/>
            <person name="Ireland A."/>
            <person name="Larimer J."/>
            <person name="McCowan C."/>
            <person name="Murphy C."/>
            <person name="Pearson M."/>
            <person name="Poon T.W."/>
            <person name="Priest M."/>
            <person name="Roberts A."/>
            <person name="Saif S."/>
            <person name="Shea T."/>
            <person name="Sisk P."/>
            <person name="Sykes S."/>
            <person name="Wortman J."/>
            <person name="Nusbaum C."/>
            <person name="Birren B."/>
        </authorList>
    </citation>
    <scope>NUCLEOTIDE SEQUENCE [LARGE SCALE GENOMIC DNA]</scope>
    <source>
        <strain evidence="7 8">MS-1</strain>
    </source>
</reference>
<keyword evidence="3" id="KW-0998">Cell outer membrane</keyword>
<organism evidence="7 8">
    <name type="scientific">Parabacteroides gordonii MS-1 = DSM 23371</name>
    <dbReference type="NCBI Taxonomy" id="1203610"/>
    <lineage>
        <taxon>Bacteria</taxon>
        <taxon>Pseudomonadati</taxon>
        <taxon>Bacteroidota</taxon>
        <taxon>Bacteroidia</taxon>
        <taxon>Bacteroidales</taxon>
        <taxon>Tannerellaceae</taxon>
        <taxon>Parabacteroides</taxon>
    </lineage>
</organism>
<feature type="compositionally biased region" description="Basic and acidic residues" evidence="4">
    <location>
        <begin position="269"/>
        <end position="280"/>
    </location>
</feature>
<keyword evidence="5" id="KW-0732">Signal</keyword>